<reference evidence="1" key="1">
    <citation type="submission" date="2023-07" db="EMBL/GenBank/DDBJ databases">
        <title>Sorghum-associated microbial communities from plants grown in Nebraska, USA.</title>
        <authorList>
            <person name="Schachtman D."/>
        </authorList>
    </citation>
    <scope>NUCLEOTIDE SEQUENCE</scope>
    <source>
        <strain evidence="1">BE330</strain>
    </source>
</reference>
<dbReference type="EMBL" id="JAVDQK010000005">
    <property type="protein sequence ID" value="MDR6218934.1"/>
    <property type="molecule type" value="Genomic_DNA"/>
</dbReference>
<proteinExistence type="predicted"/>
<dbReference type="Proteomes" id="UP001185331">
    <property type="component" value="Unassembled WGS sequence"/>
</dbReference>
<evidence type="ECO:0000313" key="1">
    <source>
        <dbReference type="EMBL" id="MDR6218934.1"/>
    </source>
</evidence>
<name>A0AAE3XEA4_9DEIO</name>
<accession>A0AAE3XEA4</accession>
<dbReference type="AlphaFoldDB" id="A0AAE3XEA4"/>
<organism evidence="1 2">
    <name type="scientific">Deinococcus soli</name>
    <name type="common">ex Cha et al. 2016</name>
    <dbReference type="NCBI Taxonomy" id="1309411"/>
    <lineage>
        <taxon>Bacteria</taxon>
        <taxon>Thermotogati</taxon>
        <taxon>Deinococcota</taxon>
        <taxon>Deinococci</taxon>
        <taxon>Deinococcales</taxon>
        <taxon>Deinococcaceae</taxon>
        <taxon>Deinococcus</taxon>
    </lineage>
</organism>
<comment type="caution">
    <text evidence="1">The sequence shown here is derived from an EMBL/GenBank/DDBJ whole genome shotgun (WGS) entry which is preliminary data.</text>
</comment>
<dbReference type="RefSeq" id="WP_309853782.1">
    <property type="nucleotide sequence ID" value="NZ_JAVDQJ010000004.1"/>
</dbReference>
<evidence type="ECO:0000313" key="2">
    <source>
        <dbReference type="Proteomes" id="UP001185331"/>
    </source>
</evidence>
<sequence length="174" mass="19058">MKIGALETCLFVLDGEDSGTPGLELLVGGFPFPEFIHLSLAHQGLLGAFGWGEEGPLLLRPDMVTDEDDVTLYTCECGVAGCGSTWAAAQRVWIRGVEGILLTRMWNRNATEPAWPVPQVFIPLSEWDEQLSRAEKDAVAEQAAAGLHAPFRVDFDARAARHALDSWKPPHLLH</sequence>
<gene>
    <name evidence="1" type="ORF">J2Y00_002531</name>
</gene>
<protein>
    <submittedName>
        <fullName evidence="1">Uncharacterized protein</fullName>
    </submittedName>
</protein>